<gene>
    <name evidence="1" type="ORF">ACFQ07_07390</name>
</gene>
<feature type="non-terminal residue" evidence="1">
    <location>
        <position position="106"/>
    </location>
</feature>
<keyword evidence="2" id="KW-1185">Reference proteome</keyword>
<protein>
    <recommendedName>
        <fullName evidence="3">Transposase</fullName>
    </recommendedName>
</protein>
<evidence type="ECO:0000313" key="1">
    <source>
        <dbReference type="EMBL" id="MFD0852039.1"/>
    </source>
</evidence>
<evidence type="ECO:0008006" key="3">
    <source>
        <dbReference type="Google" id="ProtNLM"/>
    </source>
</evidence>
<reference evidence="2" key="1">
    <citation type="journal article" date="2019" name="Int. J. Syst. Evol. Microbiol.">
        <title>The Global Catalogue of Microorganisms (GCM) 10K type strain sequencing project: providing services to taxonomists for standard genome sequencing and annotation.</title>
        <authorList>
            <consortium name="The Broad Institute Genomics Platform"/>
            <consortium name="The Broad Institute Genome Sequencing Center for Infectious Disease"/>
            <person name="Wu L."/>
            <person name="Ma J."/>
        </authorList>
    </citation>
    <scope>NUCLEOTIDE SEQUENCE [LARGE SCALE GENOMIC DNA]</scope>
    <source>
        <strain evidence="2">JCM 31696</strain>
    </source>
</reference>
<proteinExistence type="predicted"/>
<dbReference type="EMBL" id="JBHTIR010001008">
    <property type="protein sequence ID" value="MFD0852039.1"/>
    <property type="molecule type" value="Genomic_DNA"/>
</dbReference>
<dbReference type="Proteomes" id="UP001597083">
    <property type="component" value="Unassembled WGS sequence"/>
</dbReference>
<sequence length="106" mass="11648">MADVEDAWEPVSEETVAWLKDLDPEHTHSGYEPPRRPDAVWILHSMYMWKDGLVTTTHDDVHRSFQEAGLTSGPEQAGEVDLSDLLEGAVVTGVRLGRDDGHPGAG</sequence>
<organism evidence="1 2">
    <name type="scientific">Actinomadura adrarensis</name>
    <dbReference type="NCBI Taxonomy" id="1819600"/>
    <lineage>
        <taxon>Bacteria</taxon>
        <taxon>Bacillati</taxon>
        <taxon>Actinomycetota</taxon>
        <taxon>Actinomycetes</taxon>
        <taxon>Streptosporangiales</taxon>
        <taxon>Thermomonosporaceae</taxon>
        <taxon>Actinomadura</taxon>
    </lineage>
</organism>
<evidence type="ECO:0000313" key="2">
    <source>
        <dbReference type="Proteomes" id="UP001597083"/>
    </source>
</evidence>
<comment type="caution">
    <text evidence="1">The sequence shown here is derived from an EMBL/GenBank/DDBJ whole genome shotgun (WGS) entry which is preliminary data.</text>
</comment>
<accession>A0ABW3CDN0</accession>
<name>A0ABW3CDN0_9ACTN</name>